<accession>A0ABX0ZF71</accession>
<dbReference type="Pfam" id="PF09965">
    <property type="entry name" value="DUF2199"/>
    <property type="match status" value="1"/>
</dbReference>
<dbReference type="InterPro" id="IPR018697">
    <property type="entry name" value="DUF2199"/>
</dbReference>
<reference evidence="1 2" key="1">
    <citation type="submission" date="2020-03" db="EMBL/GenBank/DDBJ databases">
        <title>WGS of actinomycetes isolated from Thailand.</title>
        <authorList>
            <person name="Thawai C."/>
        </authorList>
    </citation>
    <scope>NUCLEOTIDE SEQUENCE [LARGE SCALE GENOMIC DNA]</scope>
    <source>
        <strain evidence="1 2">HSS6-12</strain>
    </source>
</reference>
<feature type="non-terminal residue" evidence="1">
    <location>
        <position position="1"/>
    </location>
</feature>
<dbReference type="EMBL" id="JAATEO010000063">
    <property type="protein sequence ID" value="NJP35842.1"/>
    <property type="molecule type" value="Genomic_DNA"/>
</dbReference>
<sequence length="54" mass="5928">ETLNLKTEVHTDQVGARPHVVLEPTDHPLAVEQRTGIAVARVQEIAELLLHPNA</sequence>
<name>A0ABX0ZF71_9ACTN</name>
<gene>
    <name evidence="1" type="ORF">HCJ94_28765</name>
</gene>
<comment type="caution">
    <text evidence="1">The sequence shown here is derived from an EMBL/GenBank/DDBJ whole genome shotgun (WGS) entry which is preliminary data.</text>
</comment>
<dbReference type="Proteomes" id="UP000783871">
    <property type="component" value="Unassembled WGS sequence"/>
</dbReference>
<evidence type="ECO:0000313" key="2">
    <source>
        <dbReference type="Proteomes" id="UP000783871"/>
    </source>
</evidence>
<evidence type="ECO:0000313" key="1">
    <source>
        <dbReference type="EMBL" id="NJP35842.1"/>
    </source>
</evidence>
<organism evidence="1 2">
    <name type="scientific">Micromonospora thermarum</name>
    <dbReference type="NCBI Taxonomy" id="2720024"/>
    <lineage>
        <taxon>Bacteria</taxon>
        <taxon>Bacillati</taxon>
        <taxon>Actinomycetota</taxon>
        <taxon>Actinomycetes</taxon>
        <taxon>Micromonosporales</taxon>
        <taxon>Micromonosporaceae</taxon>
        <taxon>Micromonospora</taxon>
    </lineage>
</organism>
<keyword evidence="2" id="KW-1185">Reference proteome</keyword>
<proteinExistence type="predicted"/>
<protein>
    <submittedName>
        <fullName evidence="1">DUF2199 domain-containing protein</fullName>
    </submittedName>
</protein>